<dbReference type="EC" id="2.1.1.290" evidence="5"/>
<dbReference type="AlphaFoldDB" id="G3B3H3"/>
<evidence type="ECO:0000256" key="8">
    <source>
        <dbReference type="ARBA" id="ARBA00022679"/>
    </source>
</evidence>
<dbReference type="Gene3D" id="3.40.50.150">
    <property type="entry name" value="Vaccinia Virus protein VP39"/>
    <property type="match status" value="1"/>
</dbReference>
<dbReference type="GO" id="GO:0031591">
    <property type="term" value="P:wybutosine biosynthetic process"/>
    <property type="evidence" value="ECO:0007669"/>
    <property type="project" value="TreeGrafter"/>
</dbReference>
<evidence type="ECO:0000256" key="2">
    <source>
        <dbReference type="ARBA" id="ARBA00004797"/>
    </source>
</evidence>
<evidence type="ECO:0000256" key="10">
    <source>
        <dbReference type="ARBA" id="ARBA00022694"/>
    </source>
</evidence>
<dbReference type="GO" id="GO:0008175">
    <property type="term" value="F:tRNA methyltransferase activity"/>
    <property type="evidence" value="ECO:0007669"/>
    <property type="project" value="TreeGrafter"/>
</dbReference>
<comment type="similarity">
    <text evidence="3">Belongs to the methyltransferase superfamily. LCMT family.</text>
</comment>
<dbReference type="eggNOG" id="KOG2918">
    <property type="taxonomic scope" value="Eukaryota"/>
</dbReference>
<dbReference type="EC" id="2.3.1.231" evidence="4"/>
<evidence type="ECO:0000256" key="6">
    <source>
        <dbReference type="ARBA" id="ARBA00018045"/>
    </source>
</evidence>
<dbReference type="SUPFAM" id="SSF117281">
    <property type="entry name" value="Kelch motif"/>
    <property type="match status" value="1"/>
</dbReference>
<proteinExistence type="inferred from homology"/>
<dbReference type="InterPro" id="IPR015915">
    <property type="entry name" value="Kelch-typ_b-propeller"/>
</dbReference>
<protein>
    <recommendedName>
        <fullName evidence="6">tRNA wybutosine-synthesizing protein 4</fullName>
        <ecNumber evidence="5">2.1.1.290</ecNumber>
        <ecNumber evidence="4">2.3.1.231</ecNumber>
    </recommendedName>
    <alternativeName>
        <fullName evidence="12">tRNA(Phe) (7-(3-amino-3-(methoxycarbonyl)propyl)wyosine(37)-N)-methoxycarbonyltransferase</fullName>
    </alternativeName>
    <alternativeName>
        <fullName evidence="11">tRNA(Phe) (7-(3-amino-3-carboxypropyl)wyosine(37)-O)-methyltransferase</fullName>
    </alternativeName>
</protein>
<sequence length="634" mass="72437">MPKSTGPSPQELRKIEKDRRRKQYEDIQVQGTNNSSIVSKRSVEMIYQSVCPPGEWFKHFVPKGKRRSPAINRGYWIRMESIRSMIIRIMESEPQKPVNVINLGCGYDPLPFQMLSMGHNMTFYDIDYPDLVKNKHDMILKSKEIQDLVGPDAGGLGLMNCDKYKLIGCDLKNHEVYKDQMKKLKPGVNIFIAEVSLAYMHFTDANKIIGYSSEVPNSHFLILEQILPAGTKEAFATKMLNHFSKLRSSLKCVEEYPLIEHQISRFQQYYKHVEVKNLFENWNDLIDETTKQKVDEVESFDEWEEFILFCQHYVVLHATNDSLVYKQPNVSLQSRPVVELNIKPDTKSLDLKYPASCVVGGSIYVNGGLGQTRSIKTYKDSEELETLDPPSGRMCHTFTDGILVGGRTQPGSFLKDVYRFNAKEAKWSRLEDLPVGVSRHSAVSVDTERILIIGGQSQKGSMILYNHKTQTSKLLQCSSEIDFSTIASFGCDFDVDQQVGYIIGGQTNKQSPRFSNKLFKFWLENDEFKHKMVMEDAEFERMDCKLVKYNETLVVVGGINYNQILGQDNIIVKVSVCGKKVVYGRIPDRVWKNHSPLMIGHNVVIHDNQIKVLNGGVVCYSFGSVYNPSYSIDW</sequence>
<keyword evidence="8" id="KW-0808">Transferase</keyword>
<dbReference type="PANTHER" id="PTHR46529:SF1">
    <property type="entry name" value="TRNA WYBUTOSINE-SYNTHESIZING PROTEIN 4"/>
    <property type="match status" value="1"/>
</dbReference>
<name>G3B3H3_CANTC</name>
<gene>
    <name evidence="15" type="ORF">CANTEDRAFT_130488</name>
</gene>
<dbReference type="HOGENOM" id="CLU_002761_0_0_1"/>
<dbReference type="InterPro" id="IPR007213">
    <property type="entry name" value="Ppm1/Ppm2/Tcmp"/>
</dbReference>
<comment type="catalytic activity">
    <reaction evidence="13">
        <text>7-[(3S)-(3-amino-3-methoxycarbonyl)propyl]wyosine(37) in tRNA(Phe) + S-adenosyl-L-methionine + CO2 = wybutosine(37) in tRNA(Phe) + S-adenosyl-L-homocysteine + 2 H(+)</text>
        <dbReference type="Rhea" id="RHEA:37119"/>
        <dbReference type="Rhea" id="RHEA-COMP:11844"/>
        <dbReference type="Rhea" id="RHEA-COMP:11847"/>
        <dbReference type="ChEBI" id="CHEBI:15378"/>
        <dbReference type="ChEBI" id="CHEBI:16526"/>
        <dbReference type="ChEBI" id="CHEBI:57856"/>
        <dbReference type="ChEBI" id="CHEBI:59789"/>
        <dbReference type="ChEBI" id="CHEBI:73544"/>
        <dbReference type="ChEBI" id="CHEBI:74275"/>
        <dbReference type="EC" id="2.3.1.231"/>
    </reaction>
</comment>
<dbReference type="PANTHER" id="PTHR46529">
    <property type="entry name" value="TRNA WYBUTOSINE-SYNTHESIZING PROTEIN 4"/>
    <property type="match status" value="1"/>
</dbReference>
<comment type="pathway">
    <text evidence="2">tRNA modification; wybutosine-tRNA(Phe) biosynthesis.</text>
</comment>
<evidence type="ECO:0000256" key="1">
    <source>
        <dbReference type="ARBA" id="ARBA00001806"/>
    </source>
</evidence>
<evidence type="ECO:0000256" key="11">
    <source>
        <dbReference type="ARBA" id="ARBA00029750"/>
    </source>
</evidence>
<keyword evidence="16" id="KW-1185">Reference proteome</keyword>
<keyword evidence="9" id="KW-0949">S-adenosyl-L-methionine</keyword>
<dbReference type="InterPro" id="IPR029063">
    <property type="entry name" value="SAM-dependent_MTases_sf"/>
</dbReference>
<keyword evidence="7" id="KW-0489">Methyltransferase</keyword>
<dbReference type="Pfam" id="PF04072">
    <property type="entry name" value="LCM"/>
    <property type="match status" value="1"/>
</dbReference>
<dbReference type="Gene3D" id="2.120.10.80">
    <property type="entry name" value="Kelch-type beta propeller"/>
    <property type="match status" value="1"/>
</dbReference>
<dbReference type="EMBL" id="GL996521">
    <property type="protein sequence ID" value="EGV64162.1"/>
    <property type="molecule type" value="Genomic_DNA"/>
</dbReference>
<dbReference type="Pfam" id="PF13418">
    <property type="entry name" value="Beta-prop_TYW4"/>
    <property type="match status" value="1"/>
</dbReference>
<evidence type="ECO:0000256" key="7">
    <source>
        <dbReference type="ARBA" id="ARBA00022603"/>
    </source>
</evidence>
<reference evidence="15 16" key="1">
    <citation type="journal article" date="2011" name="Proc. Natl. Acad. Sci. U.S.A.">
        <title>Comparative genomics of xylose-fermenting fungi for enhanced biofuel production.</title>
        <authorList>
            <person name="Wohlbach D.J."/>
            <person name="Kuo A."/>
            <person name="Sato T.K."/>
            <person name="Potts K.M."/>
            <person name="Salamov A.A."/>
            <person name="LaButti K.M."/>
            <person name="Sun H."/>
            <person name="Clum A."/>
            <person name="Pangilinan J.L."/>
            <person name="Lindquist E.A."/>
            <person name="Lucas S."/>
            <person name="Lapidus A."/>
            <person name="Jin M."/>
            <person name="Gunawan C."/>
            <person name="Balan V."/>
            <person name="Dale B.E."/>
            <person name="Jeffries T.W."/>
            <person name="Zinkel R."/>
            <person name="Barry K.W."/>
            <person name="Grigoriev I.V."/>
            <person name="Gasch A.P."/>
        </authorList>
    </citation>
    <scope>NUCLEOTIDE SEQUENCE [LARGE SCALE GENOMIC DNA]</scope>
    <source>
        <strain evidence="16">ATCC 10573 / BCRC 21748 / CBS 615 / JCM 9827 / NBRC 10315 / NRRL Y-1498 / VKM Y-70</strain>
    </source>
</reference>
<evidence type="ECO:0000256" key="5">
    <source>
        <dbReference type="ARBA" id="ARBA00012779"/>
    </source>
</evidence>
<evidence type="ECO:0000313" key="15">
    <source>
        <dbReference type="EMBL" id="EGV64162.1"/>
    </source>
</evidence>
<evidence type="ECO:0000313" key="16">
    <source>
        <dbReference type="Proteomes" id="UP000000707"/>
    </source>
</evidence>
<organism evidence="16">
    <name type="scientific">Candida tenuis (strain ATCC 10573 / BCRC 21748 / CBS 615 / JCM 9827 / NBRC 10315 / NRRL Y-1498 / VKM Y-70)</name>
    <name type="common">Yeast</name>
    <name type="synonym">Yamadazyma tenuis</name>
    <dbReference type="NCBI Taxonomy" id="590646"/>
    <lineage>
        <taxon>Eukaryota</taxon>
        <taxon>Fungi</taxon>
        <taxon>Dikarya</taxon>
        <taxon>Ascomycota</taxon>
        <taxon>Saccharomycotina</taxon>
        <taxon>Pichiomycetes</taxon>
        <taxon>Debaryomycetaceae</taxon>
        <taxon>Yamadazyma</taxon>
    </lineage>
</organism>
<evidence type="ECO:0000256" key="3">
    <source>
        <dbReference type="ARBA" id="ARBA00010703"/>
    </source>
</evidence>
<comment type="catalytic activity">
    <reaction evidence="1">
        <text>7-[(3S)-3-amino-3-carboxypropyl]wyosine(37) in tRNA(Phe) + S-adenosyl-L-methionine = 7-[(3S)-(3-amino-3-methoxycarbonyl)propyl]wyosine(37) in tRNA(Phe) + S-adenosyl-L-homocysteine</text>
        <dbReference type="Rhea" id="RHEA:36903"/>
        <dbReference type="Rhea" id="RHEA-COMP:10379"/>
        <dbReference type="Rhea" id="RHEA-COMP:11844"/>
        <dbReference type="ChEBI" id="CHEBI:57856"/>
        <dbReference type="ChEBI" id="CHEBI:59789"/>
        <dbReference type="ChEBI" id="CHEBI:73543"/>
        <dbReference type="ChEBI" id="CHEBI:74275"/>
        <dbReference type="EC" id="2.1.1.290"/>
    </reaction>
</comment>
<dbReference type="UniPathway" id="UPA00375"/>
<evidence type="ECO:0000256" key="14">
    <source>
        <dbReference type="SAM" id="MobiDB-lite"/>
    </source>
</evidence>
<dbReference type="SUPFAM" id="SSF53335">
    <property type="entry name" value="S-adenosyl-L-methionine-dependent methyltransferases"/>
    <property type="match status" value="1"/>
</dbReference>
<keyword evidence="10" id="KW-0819">tRNA processing</keyword>
<dbReference type="Proteomes" id="UP000000707">
    <property type="component" value="Unassembled WGS sequence"/>
</dbReference>
<dbReference type="STRING" id="590646.G3B3H3"/>
<dbReference type="OrthoDB" id="47172at2759"/>
<feature type="region of interest" description="Disordered" evidence="14">
    <location>
        <begin position="1"/>
        <end position="25"/>
    </location>
</feature>
<accession>G3B3H3</accession>
<evidence type="ECO:0000256" key="13">
    <source>
        <dbReference type="ARBA" id="ARBA00049250"/>
    </source>
</evidence>
<evidence type="ECO:0000256" key="12">
    <source>
        <dbReference type="ARBA" id="ARBA00030847"/>
    </source>
</evidence>
<dbReference type="GO" id="GO:0030488">
    <property type="term" value="P:tRNA methylation"/>
    <property type="evidence" value="ECO:0007669"/>
    <property type="project" value="TreeGrafter"/>
</dbReference>
<evidence type="ECO:0000256" key="4">
    <source>
        <dbReference type="ARBA" id="ARBA00012155"/>
    </source>
</evidence>
<evidence type="ECO:0000256" key="9">
    <source>
        <dbReference type="ARBA" id="ARBA00022691"/>
    </source>
</evidence>